<feature type="domain" description="VWFC" evidence="2">
    <location>
        <begin position="27"/>
        <end position="88"/>
    </location>
</feature>
<feature type="domain" description="VWFC" evidence="2">
    <location>
        <begin position="87"/>
        <end position="145"/>
    </location>
</feature>
<dbReference type="Pfam" id="PF23334">
    <property type="entry name" value="VWC2L_2nd"/>
    <property type="match status" value="2"/>
</dbReference>
<keyword evidence="1" id="KW-0732">Signal</keyword>
<dbReference type="Proteomes" id="UP001634394">
    <property type="component" value="Unassembled WGS sequence"/>
</dbReference>
<dbReference type="SMART" id="SM00214">
    <property type="entry name" value="VWC"/>
    <property type="match status" value="3"/>
</dbReference>
<gene>
    <name evidence="3" type="ORF">ACJMK2_029878</name>
</gene>
<dbReference type="PROSITE" id="PS50184">
    <property type="entry name" value="VWFC_2"/>
    <property type="match status" value="2"/>
</dbReference>
<dbReference type="InterPro" id="IPR001007">
    <property type="entry name" value="VWF_dom"/>
</dbReference>
<dbReference type="GO" id="GO:0005576">
    <property type="term" value="C:extracellular region"/>
    <property type="evidence" value="ECO:0007669"/>
    <property type="project" value="UniProtKB-SubCell"/>
</dbReference>
<accession>A0ABD3XDH7</accession>
<evidence type="ECO:0000313" key="3">
    <source>
        <dbReference type="EMBL" id="KAL3883636.1"/>
    </source>
</evidence>
<dbReference type="PANTHER" id="PTHR46252:SF3">
    <property type="entry name" value="KIELIN_CHORDIN-LIKE PROTEIN"/>
    <property type="match status" value="1"/>
</dbReference>
<proteinExistence type="predicted"/>
<dbReference type="Gene3D" id="6.20.200.20">
    <property type="match status" value="1"/>
</dbReference>
<feature type="chain" id="PRO_5044875545" description="VWFC domain-containing protein" evidence="1">
    <location>
        <begin position="27"/>
        <end position="264"/>
    </location>
</feature>
<dbReference type="PANTHER" id="PTHR46252">
    <property type="entry name" value="BRORIN FAMILY MEMBER"/>
    <property type="match status" value="1"/>
</dbReference>
<sequence>MVFYVTKSCLTLFLALLAVFCRGVSTSGCVGTDGKYYNPGDPMPSSNPCDVGCMCKDVDTVVCSVMDCAMPLCVNPIRIDGECCPVCSCEQDGVVYNPGQIVNQDRCNPCTCQKNGQITCESVECPNITCMYNVVPNDECCPVCQCKRGYKRFLPGEIVRNVTCKPLVCQSDGSIKAKPVNCPDLQIQCVDPVIPEGSCCPECQNGKTCTYRNNVILHGEDRVFGSQLCRCGGDPWFPNAFCTKMNVSAIFLRKFGQYMGAYKP</sequence>
<evidence type="ECO:0000256" key="1">
    <source>
        <dbReference type="SAM" id="SignalP"/>
    </source>
</evidence>
<dbReference type="SUPFAM" id="SSF57603">
    <property type="entry name" value="FnI-like domain"/>
    <property type="match status" value="2"/>
</dbReference>
<organism evidence="3 4">
    <name type="scientific">Sinanodonta woodiana</name>
    <name type="common">Chinese pond mussel</name>
    <name type="synonym">Anodonta woodiana</name>
    <dbReference type="NCBI Taxonomy" id="1069815"/>
    <lineage>
        <taxon>Eukaryota</taxon>
        <taxon>Metazoa</taxon>
        <taxon>Spiralia</taxon>
        <taxon>Lophotrochozoa</taxon>
        <taxon>Mollusca</taxon>
        <taxon>Bivalvia</taxon>
        <taxon>Autobranchia</taxon>
        <taxon>Heteroconchia</taxon>
        <taxon>Palaeoheterodonta</taxon>
        <taxon>Unionida</taxon>
        <taxon>Unionoidea</taxon>
        <taxon>Unionidae</taxon>
        <taxon>Unioninae</taxon>
        <taxon>Sinanodonta</taxon>
    </lineage>
</organism>
<dbReference type="EMBL" id="JBJQND010000003">
    <property type="protein sequence ID" value="KAL3883636.1"/>
    <property type="molecule type" value="Genomic_DNA"/>
</dbReference>
<comment type="caution">
    <text evidence="3">The sequence shown here is derived from an EMBL/GenBank/DDBJ whole genome shotgun (WGS) entry which is preliminary data.</text>
</comment>
<dbReference type="PROSITE" id="PS01208">
    <property type="entry name" value="VWFC_1"/>
    <property type="match status" value="1"/>
</dbReference>
<feature type="signal peptide" evidence="1">
    <location>
        <begin position="1"/>
        <end position="26"/>
    </location>
</feature>
<evidence type="ECO:0000313" key="4">
    <source>
        <dbReference type="Proteomes" id="UP001634394"/>
    </source>
</evidence>
<name>A0ABD3XDH7_SINWO</name>
<keyword evidence="4" id="KW-1185">Reference proteome</keyword>
<dbReference type="GO" id="GO:0045202">
    <property type="term" value="C:synapse"/>
    <property type="evidence" value="ECO:0007669"/>
    <property type="project" value="UniProtKB-SubCell"/>
</dbReference>
<evidence type="ECO:0000259" key="2">
    <source>
        <dbReference type="PROSITE" id="PS50184"/>
    </source>
</evidence>
<reference evidence="3 4" key="1">
    <citation type="submission" date="2024-11" db="EMBL/GenBank/DDBJ databases">
        <title>Chromosome-level genome assembly of the freshwater bivalve Anodonta woodiana.</title>
        <authorList>
            <person name="Chen X."/>
        </authorList>
    </citation>
    <scope>NUCLEOTIDE SEQUENCE [LARGE SCALE GENOMIC DNA]</scope>
    <source>
        <strain evidence="3">MN2024</strain>
        <tissue evidence="3">Gills</tissue>
    </source>
</reference>
<protein>
    <recommendedName>
        <fullName evidence="2">VWFC domain-containing protein</fullName>
    </recommendedName>
</protein>
<dbReference type="InterPro" id="IPR042979">
    <property type="entry name" value="VWC2/VWC2L"/>
</dbReference>
<dbReference type="AlphaFoldDB" id="A0ABD3XDH7"/>